<keyword evidence="6" id="KW-0119">Carbohydrate metabolism</keyword>
<proteinExistence type="inferred from homology"/>
<feature type="domain" description="Four-carbon acid sugar kinase N-terminal" evidence="7">
    <location>
        <begin position="6"/>
        <end position="250"/>
    </location>
</feature>
<evidence type="ECO:0000259" key="8">
    <source>
        <dbReference type="Pfam" id="PF17042"/>
    </source>
</evidence>
<evidence type="ECO:0000256" key="5">
    <source>
        <dbReference type="ARBA" id="ARBA00022840"/>
    </source>
</evidence>
<dbReference type="RefSeq" id="WP_345579142.1">
    <property type="nucleotide sequence ID" value="NZ_BAABDQ010000064.1"/>
</dbReference>
<feature type="domain" description="Four-carbon acid sugar kinase nucleotide binding" evidence="8">
    <location>
        <begin position="275"/>
        <end position="419"/>
    </location>
</feature>
<dbReference type="Gene3D" id="3.40.50.10840">
    <property type="entry name" value="Putative sugar-binding, N-terminal domain"/>
    <property type="match status" value="1"/>
</dbReference>
<accession>A0ABP6ZX44</accession>
<dbReference type="InterPro" id="IPR042213">
    <property type="entry name" value="NBD_C_sf"/>
</dbReference>
<keyword evidence="4" id="KW-0418">Kinase</keyword>
<evidence type="ECO:0000313" key="9">
    <source>
        <dbReference type="EMBL" id="GAA3621049.1"/>
    </source>
</evidence>
<name>A0ABP6ZX44_9ACTN</name>
<dbReference type="Pfam" id="PF07005">
    <property type="entry name" value="SBD_N"/>
    <property type="match status" value="1"/>
</dbReference>
<dbReference type="InterPro" id="IPR037051">
    <property type="entry name" value="4-carb_acid_sugar_kinase_N_sf"/>
</dbReference>
<keyword evidence="10" id="KW-1185">Reference proteome</keyword>
<dbReference type="InterPro" id="IPR010737">
    <property type="entry name" value="4-carb_acid_sugar_kinase_N"/>
</dbReference>
<evidence type="ECO:0000256" key="1">
    <source>
        <dbReference type="ARBA" id="ARBA00005715"/>
    </source>
</evidence>
<evidence type="ECO:0000256" key="4">
    <source>
        <dbReference type="ARBA" id="ARBA00022777"/>
    </source>
</evidence>
<gene>
    <name evidence="9" type="ORF">GCM10022419_128360</name>
</gene>
<comment type="caution">
    <text evidence="9">The sequence shown here is derived from an EMBL/GenBank/DDBJ whole genome shotgun (WGS) entry which is preliminary data.</text>
</comment>
<keyword evidence="2" id="KW-0808">Transferase</keyword>
<comment type="similarity">
    <text evidence="1">Belongs to the four-carbon acid sugar kinase family.</text>
</comment>
<organism evidence="9 10">
    <name type="scientific">Nonomuraea rosea</name>
    <dbReference type="NCBI Taxonomy" id="638574"/>
    <lineage>
        <taxon>Bacteria</taxon>
        <taxon>Bacillati</taxon>
        <taxon>Actinomycetota</taxon>
        <taxon>Actinomycetes</taxon>
        <taxon>Streptosporangiales</taxon>
        <taxon>Streptosporangiaceae</taxon>
        <taxon>Nonomuraea</taxon>
    </lineage>
</organism>
<dbReference type="Pfam" id="PF17042">
    <property type="entry name" value="NBD_C"/>
    <property type="match status" value="1"/>
</dbReference>
<protein>
    <recommendedName>
        <fullName evidence="11">4-hydroxythreonine-4-phosphate dehydrogenase</fullName>
    </recommendedName>
</protein>
<evidence type="ECO:0000256" key="3">
    <source>
        <dbReference type="ARBA" id="ARBA00022741"/>
    </source>
</evidence>
<evidence type="ECO:0000256" key="6">
    <source>
        <dbReference type="ARBA" id="ARBA00023277"/>
    </source>
</evidence>
<dbReference type="InterPro" id="IPR031475">
    <property type="entry name" value="NBD_C"/>
</dbReference>
<keyword evidence="3" id="KW-0547">Nucleotide-binding</keyword>
<dbReference type="EMBL" id="BAABDQ010000064">
    <property type="protein sequence ID" value="GAA3621049.1"/>
    <property type="molecule type" value="Genomic_DNA"/>
</dbReference>
<evidence type="ECO:0000259" key="7">
    <source>
        <dbReference type="Pfam" id="PF07005"/>
    </source>
</evidence>
<dbReference type="Gene3D" id="3.40.980.20">
    <property type="entry name" value="Four-carbon acid sugar kinase, nucleotide binding domain"/>
    <property type="match status" value="1"/>
</dbReference>
<reference evidence="10" key="1">
    <citation type="journal article" date="2019" name="Int. J. Syst. Evol. Microbiol.">
        <title>The Global Catalogue of Microorganisms (GCM) 10K type strain sequencing project: providing services to taxonomists for standard genome sequencing and annotation.</title>
        <authorList>
            <consortium name="The Broad Institute Genomics Platform"/>
            <consortium name="The Broad Institute Genome Sequencing Center for Infectious Disease"/>
            <person name="Wu L."/>
            <person name="Ma J."/>
        </authorList>
    </citation>
    <scope>NUCLEOTIDE SEQUENCE [LARGE SCALE GENOMIC DNA]</scope>
    <source>
        <strain evidence="10">JCM 17326</strain>
    </source>
</reference>
<evidence type="ECO:0000256" key="2">
    <source>
        <dbReference type="ARBA" id="ARBA00022679"/>
    </source>
</evidence>
<dbReference type="Proteomes" id="UP001500630">
    <property type="component" value="Unassembled WGS sequence"/>
</dbReference>
<evidence type="ECO:0000313" key="10">
    <source>
        <dbReference type="Proteomes" id="UP001500630"/>
    </source>
</evidence>
<keyword evidence="5" id="KW-0067">ATP-binding</keyword>
<dbReference type="SUPFAM" id="SSF142764">
    <property type="entry name" value="YgbK-like"/>
    <property type="match status" value="1"/>
</dbReference>
<evidence type="ECO:0008006" key="11">
    <source>
        <dbReference type="Google" id="ProtNLM"/>
    </source>
</evidence>
<sequence>MAGVFALADDLSGAAEVAAVLMSAARPARIALSGPPYASGPVVVADLDGRHRTEEQAGDAVRAALRHAGDRHVFLKIDSLLRGHIAASAAATLQLPCDTAPPGTAVAVQRPSAAELSGTAVQRLSEARSPGMVAVLAHALPSAGRTVVGGVPLIHGVPLRETRAWQAESRPAPASVMEALGGLPSVLVPLATVRAGYADLAAALSAAAGRVAVCDAETDADLDAVVAAALSGTGTARPRLIGAGGLAAALGRALNSPAPAPAPDVAGPAPGTPLLVVVGTAEPDAADQVKLLIEHGAAAIALTPQDLTAPAGRQRAARRVRDALRAAPPAATVLTIEWQGPAPPTLTRTLAGIVRQALEGTPADLVLTGGETARRVLDALGVRELTPVAQIHHGAVHSRTPEGRSVVTRPGSFGGRDSLLRIAAHLRPHVSPTSDTSAKG</sequence>